<dbReference type="KEGG" id="loa:LOAG_03509"/>
<dbReference type="CDD" id="cd01214">
    <property type="entry name" value="PTB_FAM43A"/>
    <property type="match status" value="1"/>
</dbReference>
<evidence type="ECO:0000256" key="1">
    <source>
        <dbReference type="SAM" id="MobiDB-lite"/>
    </source>
</evidence>
<accession>A0A1I7VJK0</accession>
<dbReference type="Gene3D" id="2.30.29.30">
    <property type="entry name" value="Pleckstrin-homology domain (PH domain)/Phosphotyrosine-binding domain (PTB)"/>
    <property type="match status" value="1"/>
</dbReference>
<organism evidence="4 5">
    <name type="scientific">Loa loa</name>
    <name type="common">Eye worm</name>
    <name type="synonym">Filaria loa</name>
    <dbReference type="NCBI Taxonomy" id="7209"/>
    <lineage>
        <taxon>Eukaryota</taxon>
        <taxon>Metazoa</taxon>
        <taxon>Ecdysozoa</taxon>
        <taxon>Nematoda</taxon>
        <taxon>Chromadorea</taxon>
        <taxon>Rhabditida</taxon>
        <taxon>Spirurina</taxon>
        <taxon>Spiruromorpha</taxon>
        <taxon>Filarioidea</taxon>
        <taxon>Onchocercidae</taxon>
        <taxon>Loa</taxon>
    </lineage>
</organism>
<evidence type="ECO:0000259" key="2">
    <source>
        <dbReference type="SMART" id="SM00462"/>
    </source>
</evidence>
<evidence type="ECO:0000313" key="3">
    <source>
        <dbReference type="EMBL" id="EFO24975.1"/>
    </source>
</evidence>
<dbReference type="CTD" id="9940898"/>
<dbReference type="OMA" id="KLCRQNA"/>
<feature type="domain" description="PID" evidence="2">
    <location>
        <begin position="45"/>
        <end position="181"/>
    </location>
</feature>
<keyword evidence="4" id="KW-1185">Reference proteome</keyword>
<dbReference type="InterPro" id="IPR011993">
    <property type="entry name" value="PH-like_dom_sf"/>
</dbReference>
<protein>
    <submittedName>
        <fullName evidence="5">PID domain-containing protein</fullName>
    </submittedName>
</protein>
<dbReference type="RefSeq" id="XP_003139094.1">
    <property type="nucleotide sequence ID" value="XM_003139046.1"/>
</dbReference>
<feature type="region of interest" description="Disordered" evidence="1">
    <location>
        <begin position="302"/>
        <end position="406"/>
    </location>
</feature>
<dbReference type="Proteomes" id="UP000095285">
    <property type="component" value="Unassembled WGS sequence"/>
</dbReference>
<dbReference type="InterPro" id="IPR033930">
    <property type="entry name" value="FAM43A/B_PTB"/>
</dbReference>
<dbReference type="AlphaFoldDB" id="A0A1I7VJK0"/>
<evidence type="ECO:0000313" key="4">
    <source>
        <dbReference type="Proteomes" id="UP000095285"/>
    </source>
</evidence>
<dbReference type="InterPro" id="IPR006020">
    <property type="entry name" value="PTB/PI_dom"/>
</dbReference>
<feature type="compositionally biased region" description="Basic and acidic residues" evidence="1">
    <location>
        <begin position="337"/>
        <end position="371"/>
    </location>
</feature>
<dbReference type="PANTHER" id="PTHR11232:SF2">
    <property type="entry name" value="FI05246P"/>
    <property type="match status" value="1"/>
</dbReference>
<dbReference type="SUPFAM" id="SSF50729">
    <property type="entry name" value="PH domain-like"/>
    <property type="match status" value="1"/>
</dbReference>
<dbReference type="OrthoDB" id="5962185at2759"/>
<dbReference type="PANTHER" id="PTHR11232">
    <property type="entry name" value="PHOSPHOTYROSINE INTERACTION DOMAIN-CONTAINING FAMILY MEMBER"/>
    <property type="match status" value="1"/>
</dbReference>
<dbReference type="GeneID" id="9940898"/>
<dbReference type="WBParaSite" id="EN70_3273">
    <property type="protein sequence ID" value="EN70_3273"/>
    <property type="gene ID" value="EN70_3273"/>
</dbReference>
<sequence length="406" mass="46265">MSSFLTTIASASNGSNKVSDKATTSTKQFLTFPFRRRRKHYTINPPDDTYHVVYLGNVLTIIAKGEECLAKPLSLIWRTYCNRQRAELPMKLTVTRSGLKAETKQQGITEYWSHRLTYCSAPSNLPRVFCWVYKHEGKKMKPELRCHAALCKKRSDPYRIADTLEHYLRAALQEYRREKLCRQNARINALTIGQPPIGPKRKLLLQTGSLNFRPPVSLSKSAPRLFAIDEENEYPEEQQDEYSDTDSLCYGESAVSGDVCSMNSLESNETAEISLSRQNSFQGGGDSKQHLMRRLYDKRLKQEEQRNGSVASDISSNLESGPPSSVSSDDGMQSSDSENRTWERRRLPSAEKSSERETDTISEESGYHDFDYGFNSSTAEDDNCDRNNEIRYDDDESQYDEQVTAL</sequence>
<dbReference type="EMBL" id="JH712119">
    <property type="protein sequence ID" value="EFO24975.1"/>
    <property type="molecule type" value="Genomic_DNA"/>
</dbReference>
<dbReference type="Pfam" id="PF14719">
    <property type="entry name" value="PID_2"/>
    <property type="match status" value="1"/>
</dbReference>
<reference evidence="5" key="2">
    <citation type="submission" date="2016-11" db="UniProtKB">
        <authorList>
            <consortium name="WormBaseParasite"/>
        </authorList>
    </citation>
    <scope>IDENTIFICATION</scope>
</reference>
<dbReference type="FunCoup" id="A0A1I7VJK0">
    <property type="interactions" value="38"/>
</dbReference>
<name>A0A1I7VJK0_LOALO</name>
<dbReference type="STRING" id="7209.A0A1I7VJK0"/>
<dbReference type="SMART" id="SM00462">
    <property type="entry name" value="PTB"/>
    <property type="match status" value="1"/>
</dbReference>
<feature type="compositionally biased region" description="Low complexity" evidence="1">
    <location>
        <begin position="315"/>
        <end position="336"/>
    </location>
</feature>
<accession>A0A1S0U4B7</accession>
<gene>
    <name evidence="3 5" type="ORF">LOAG_03509</name>
</gene>
<evidence type="ECO:0000313" key="5">
    <source>
        <dbReference type="WBParaSite" id="EN70_3273"/>
    </source>
</evidence>
<dbReference type="InParanoid" id="A0A1I7VJK0"/>
<proteinExistence type="predicted"/>
<reference evidence="3 4" key="1">
    <citation type="submission" date="2012-04" db="EMBL/GenBank/DDBJ databases">
        <title>The Genome Sequence of Loa loa.</title>
        <authorList>
            <consortium name="The Broad Institute Genome Sequencing Platform"/>
            <consortium name="Broad Institute Genome Sequencing Center for Infectious Disease"/>
            <person name="Nutman T.B."/>
            <person name="Fink D.L."/>
            <person name="Russ C."/>
            <person name="Young S."/>
            <person name="Zeng Q."/>
            <person name="Gargeya S."/>
            <person name="Alvarado L."/>
            <person name="Berlin A."/>
            <person name="Chapman S.B."/>
            <person name="Chen Z."/>
            <person name="Freedman E."/>
            <person name="Gellesch M."/>
            <person name="Goldberg J."/>
            <person name="Griggs A."/>
            <person name="Gujja S."/>
            <person name="Heilman E.R."/>
            <person name="Heiman D."/>
            <person name="Howarth C."/>
            <person name="Mehta T."/>
            <person name="Neiman D."/>
            <person name="Pearson M."/>
            <person name="Roberts A."/>
            <person name="Saif S."/>
            <person name="Shea T."/>
            <person name="Shenoy N."/>
            <person name="Sisk P."/>
            <person name="Stolte C."/>
            <person name="Sykes S."/>
            <person name="White J."/>
            <person name="Yandava C."/>
            <person name="Haas B."/>
            <person name="Henn M.R."/>
            <person name="Nusbaum C."/>
            <person name="Birren B."/>
        </authorList>
    </citation>
    <scope>NUCLEOTIDE SEQUENCE [LARGE SCALE GENOMIC DNA]</scope>
</reference>
<dbReference type="InterPro" id="IPR051133">
    <property type="entry name" value="Adapter_Engulfment-Domain"/>
</dbReference>
<dbReference type="eggNOG" id="KOG4448">
    <property type="taxonomic scope" value="Eukaryota"/>
</dbReference>